<comment type="caution">
    <text evidence="9">The sequence shown here is derived from an EMBL/GenBank/DDBJ whole genome shotgun (WGS) entry which is preliminary data.</text>
</comment>
<keyword evidence="3 7" id="KW-0812">Transmembrane</keyword>
<evidence type="ECO:0000256" key="7">
    <source>
        <dbReference type="SAM" id="Phobius"/>
    </source>
</evidence>
<feature type="domain" description="GtrA/DPMS transmembrane" evidence="8">
    <location>
        <begin position="19"/>
        <end position="143"/>
    </location>
</feature>
<dbReference type="GO" id="GO:0000271">
    <property type="term" value="P:polysaccharide biosynthetic process"/>
    <property type="evidence" value="ECO:0007669"/>
    <property type="project" value="InterPro"/>
</dbReference>
<comment type="subcellular location">
    <subcellularLocation>
        <location evidence="1">Membrane</location>
        <topology evidence="1">Multi-pass membrane protein</topology>
    </subcellularLocation>
</comment>
<dbReference type="PANTHER" id="PTHR38459">
    <property type="entry name" value="PROPHAGE BACTOPRENOL-LINKED GLUCOSE TRANSLOCASE HOMOLOG"/>
    <property type="match status" value="1"/>
</dbReference>
<evidence type="ECO:0000259" key="8">
    <source>
        <dbReference type="Pfam" id="PF04138"/>
    </source>
</evidence>
<dbReference type="Pfam" id="PF04138">
    <property type="entry name" value="GtrA_DPMS_TM"/>
    <property type="match status" value="1"/>
</dbReference>
<reference evidence="9 10" key="1">
    <citation type="submission" date="2019-05" db="EMBL/GenBank/DDBJ databases">
        <title>Genome sequence of Cellulomonas hominis strain CS1.</title>
        <authorList>
            <person name="Belmont J."/>
            <person name="Maclea K.S."/>
        </authorList>
    </citation>
    <scope>NUCLEOTIDE SEQUENCE [LARGE SCALE GENOMIC DNA]</scope>
    <source>
        <strain evidence="9 10">CS1</strain>
    </source>
</reference>
<keyword evidence="5 7" id="KW-0472">Membrane</keyword>
<accession>A0A7Z8JWK8</accession>
<dbReference type="Proteomes" id="UP000308121">
    <property type="component" value="Unassembled WGS sequence"/>
</dbReference>
<feature type="region of interest" description="Disordered" evidence="6">
    <location>
        <begin position="163"/>
        <end position="187"/>
    </location>
</feature>
<feature type="transmembrane region" description="Helical" evidence="7">
    <location>
        <begin position="121"/>
        <end position="137"/>
    </location>
</feature>
<dbReference type="AlphaFoldDB" id="A0A7Z8JWK8"/>
<dbReference type="EMBL" id="SZYE01000204">
    <property type="protein sequence ID" value="TKR22327.1"/>
    <property type="molecule type" value="Genomic_DNA"/>
</dbReference>
<feature type="transmembrane region" description="Helical" evidence="7">
    <location>
        <begin position="50"/>
        <end position="67"/>
    </location>
</feature>
<feature type="transmembrane region" description="Helical" evidence="7">
    <location>
        <begin position="20"/>
        <end position="38"/>
    </location>
</feature>
<protein>
    <submittedName>
        <fullName evidence="9">GtrA family protein</fullName>
    </submittedName>
</protein>
<sequence length="187" mass="19897">MIYRLPRRSLRDRALELVRFGSVGTVAFVVDLGTYNLLRFGPVDALHGKPLTARIIAVVLATLVSWLGSRHWTFAGQRTHRRGRELLLFSAINVVGSAITVGALGFSHYVLGQSGPFSDNVANVIGIVLGTIVRYVGYKLFVFTGSAGLPVALAEVGHELRGDAPDAPAPGSAASAASLPHPRATRD</sequence>
<evidence type="ECO:0000313" key="9">
    <source>
        <dbReference type="EMBL" id="TKR22327.1"/>
    </source>
</evidence>
<evidence type="ECO:0000256" key="4">
    <source>
        <dbReference type="ARBA" id="ARBA00022989"/>
    </source>
</evidence>
<dbReference type="InterPro" id="IPR051401">
    <property type="entry name" value="GtrA_CellWall_Glycosyl"/>
</dbReference>
<proteinExistence type="inferred from homology"/>
<gene>
    <name evidence="9" type="ORF">FA014_17035</name>
</gene>
<comment type="similarity">
    <text evidence="2">Belongs to the GtrA family.</text>
</comment>
<dbReference type="GO" id="GO:0005886">
    <property type="term" value="C:plasma membrane"/>
    <property type="evidence" value="ECO:0007669"/>
    <property type="project" value="TreeGrafter"/>
</dbReference>
<feature type="transmembrane region" description="Helical" evidence="7">
    <location>
        <begin position="87"/>
        <end position="109"/>
    </location>
</feature>
<organism evidence="9 10">
    <name type="scientific">Cellulomonas hominis</name>
    <dbReference type="NCBI Taxonomy" id="156981"/>
    <lineage>
        <taxon>Bacteria</taxon>
        <taxon>Bacillati</taxon>
        <taxon>Actinomycetota</taxon>
        <taxon>Actinomycetes</taxon>
        <taxon>Micrococcales</taxon>
        <taxon>Cellulomonadaceae</taxon>
        <taxon>Cellulomonas</taxon>
    </lineage>
</organism>
<evidence type="ECO:0000256" key="6">
    <source>
        <dbReference type="SAM" id="MobiDB-lite"/>
    </source>
</evidence>
<evidence type="ECO:0000256" key="2">
    <source>
        <dbReference type="ARBA" id="ARBA00009399"/>
    </source>
</evidence>
<evidence type="ECO:0000256" key="3">
    <source>
        <dbReference type="ARBA" id="ARBA00022692"/>
    </source>
</evidence>
<keyword evidence="4 7" id="KW-1133">Transmembrane helix</keyword>
<evidence type="ECO:0000256" key="5">
    <source>
        <dbReference type="ARBA" id="ARBA00023136"/>
    </source>
</evidence>
<dbReference type="PANTHER" id="PTHR38459:SF1">
    <property type="entry name" value="PROPHAGE BACTOPRENOL-LINKED GLUCOSE TRANSLOCASE HOMOLOG"/>
    <property type="match status" value="1"/>
</dbReference>
<evidence type="ECO:0000313" key="10">
    <source>
        <dbReference type="Proteomes" id="UP000308121"/>
    </source>
</evidence>
<feature type="compositionally biased region" description="Low complexity" evidence="6">
    <location>
        <begin position="165"/>
        <end position="178"/>
    </location>
</feature>
<dbReference type="OrthoDB" id="9807815at2"/>
<name>A0A7Z8JWK8_9CELL</name>
<evidence type="ECO:0000256" key="1">
    <source>
        <dbReference type="ARBA" id="ARBA00004141"/>
    </source>
</evidence>
<dbReference type="InterPro" id="IPR007267">
    <property type="entry name" value="GtrA_DPMS_TM"/>
</dbReference>